<dbReference type="PANTHER" id="PTHR32027:SF9">
    <property type="entry name" value="BLL3847 PROTEIN"/>
    <property type="match status" value="1"/>
</dbReference>
<dbReference type="Proteomes" id="UP000509327">
    <property type="component" value="Chromosome"/>
</dbReference>
<dbReference type="SUPFAM" id="SSF51556">
    <property type="entry name" value="Metallo-dependent hydrolases"/>
    <property type="match status" value="1"/>
</dbReference>
<dbReference type="InterPro" id="IPR013108">
    <property type="entry name" value="Amidohydro_3"/>
</dbReference>
<accession>A0A2V4WDS6</accession>
<reference evidence="3 5" key="2">
    <citation type="submission" date="2020-06" db="EMBL/GenBank/DDBJ databases">
        <title>Complete genome of Paenibacillus barcinonensis KACC11450.</title>
        <authorList>
            <person name="Kim M."/>
            <person name="Park Y.-J."/>
            <person name="Shin J.-H."/>
        </authorList>
    </citation>
    <scope>NUCLEOTIDE SEQUENCE [LARGE SCALE GENOMIC DNA]</scope>
    <source>
        <strain evidence="3 5">KACC11450</strain>
    </source>
</reference>
<protein>
    <submittedName>
        <fullName evidence="3">Amidohydrolase family protein</fullName>
    </submittedName>
    <submittedName>
        <fullName evidence="2">Cytosine/adenosine deaminase-related metal-dependent hydrolase</fullName>
    </submittedName>
</protein>
<dbReference type="NCBIfam" id="NF005312">
    <property type="entry name" value="PRK06846.1"/>
    <property type="match status" value="1"/>
</dbReference>
<dbReference type="InterPro" id="IPR052349">
    <property type="entry name" value="Metallo-hydrolase_Enzymes"/>
</dbReference>
<dbReference type="SUPFAM" id="SSF51338">
    <property type="entry name" value="Composite domain of metallo-dependent hydrolases"/>
    <property type="match status" value="1"/>
</dbReference>
<name>A0A2V4WDS6_PAEBA</name>
<evidence type="ECO:0000313" key="4">
    <source>
        <dbReference type="Proteomes" id="UP000247790"/>
    </source>
</evidence>
<evidence type="ECO:0000313" key="2">
    <source>
        <dbReference type="EMBL" id="PYE49633.1"/>
    </source>
</evidence>
<dbReference type="Gene3D" id="3.20.20.140">
    <property type="entry name" value="Metal-dependent hydrolases"/>
    <property type="match status" value="1"/>
</dbReference>
<dbReference type="OrthoDB" id="9815027at2"/>
<sequence>MQKTYWLTSVVLEQGYIRDGAEVIGTQTGLAHLRIENGVIAAVVDGSEQLTDDLPRIDGKGLLLLPSFEEAHIHLDKTYFDGPWRAVRGISSIFDRMEEEKVLLPKLLPEGRRQAESILALIQSYGSTHVRAHCNIEPVSGLRRLEVTRQALDRYAGRLSSEIVAFPQHGLYHSNSVKLMGQAMTEGATHVGGLDPYTVDENMERSLHTMIELAVKHRAGMDMHLHDSGEAGKQTLLELVRLTEEAGLHGQVTVSHAFWFASAPPQEAEEMAGRMASLGMSVASTVPIGKTMMPLPMLRQAGVNVKLATDSLTDHWSPFGSGDMLEKAGRFAELYGYSDEFSLSQSLAVITGGVTPLNAAGERVWPKAGDPASFVLVRASCAAEAVARRAERESVWYQGQRVSVKKEQPT</sequence>
<dbReference type="InterPro" id="IPR032466">
    <property type="entry name" value="Metal_Hydrolase"/>
</dbReference>
<dbReference type="PANTHER" id="PTHR32027">
    <property type="entry name" value="CYTOSINE DEAMINASE"/>
    <property type="match status" value="1"/>
</dbReference>
<dbReference type="EMBL" id="QJSW01000005">
    <property type="protein sequence ID" value="PYE49633.1"/>
    <property type="molecule type" value="Genomic_DNA"/>
</dbReference>
<dbReference type="Pfam" id="PF07969">
    <property type="entry name" value="Amidohydro_3"/>
    <property type="match status" value="1"/>
</dbReference>
<dbReference type="AlphaFoldDB" id="A0A2V4WDS6"/>
<gene>
    <name evidence="2" type="ORF">DFQ00_105137</name>
    <name evidence="3" type="ORF">HUB98_10120</name>
</gene>
<keyword evidence="2" id="KW-0378">Hydrolase</keyword>
<dbReference type="InterPro" id="IPR011059">
    <property type="entry name" value="Metal-dep_hydrolase_composite"/>
</dbReference>
<keyword evidence="5" id="KW-1185">Reference proteome</keyword>
<reference evidence="2 4" key="1">
    <citation type="submission" date="2018-06" db="EMBL/GenBank/DDBJ databases">
        <title>Genomic Encyclopedia of Type Strains, Phase III (KMG-III): the genomes of soil and plant-associated and newly described type strains.</title>
        <authorList>
            <person name="Whitman W."/>
        </authorList>
    </citation>
    <scope>NUCLEOTIDE SEQUENCE [LARGE SCALE GENOMIC DNA]</scope>
    <source>
        <strain evidence="2 4">CECT 7022</strain>
    </source>
</reference>
<dbReference type="Gene3D" id="2.30.40.10">
    <property type="entry name" value="Urease, subunit C, domain 1"/>
    <property type="match status" value="1"/>
</dbReference>
<evidence type="ECO:0000313" key="5">
    <source>
        <dbReference type="Proteomes" id="UP000509327"/>
    </source>
</evidence>
<dbReference type="CDD" id="cd01293">
    <property type="entry name" value="Bact_CD"/>
    <property type="match status" value="1"/>
</dbReference>
<dbReference type="Proteomes" id="UP000247790">
    <property type="component" value="Unassembled WGS sequence"/>
</dbReference>
<dbReference type="GO" id="GO:0016814">
    <property type="term" value="F:hydrolase activity, acting on carbon-nitrogen (but not peptide) bonds, in cyclic amidines"/>
    <property type="evidence" value="ECO:0007669"/>
    <property type="project" value="TreeGrafter"/>
</dbReference>
<proteinExistence type="predicted"/>
<evidence type="ECO:0000313" key="3">
    <source>
        <dbReference type="EMBL" id="QKS56659.1"/>
    </source>
</evidence>
<organism evidence="2 4">
    <name type="scientific">Paenibacillus barcinonensis</name>
    <dbReference type="NCBI Taxonomy" id="198119"/>
    <lineage>
        <taxon>Bacteria</taxon>
        <taxon>Bacillati</taxon>
        <taxon>Bacillota</taxon>
        <taxon>Bacilli</taxon>
        <taxon>Bacillales</taxon>
        <taxon>Paenibacillaceae</taxon>
        <taxon>Paenibacillus</taxon>
    </lineage>
</organism>
<dbReference type="RefSeq" id="WP_110896336.1">
    <property type="nucleotide sequence ID" value="NZ_CP054614.1"/>
</dbReference>
<evidence type="ECO:0000259" key="1">
    <source>
        <dbReference type="Pfam" id="PF07969"/>
    </source>
</evidence>
<dbReference type="EMBL" id="CP054614">
    <property type="protein sequence ID" value="QKS56659.1"/>
    <property type="molecule type" value="Genomic_DNA"/>
</dbReference>
<feature type="domain" description="Amidohydrolase 3" evidence="1">
    <location>
        <begin position="117"/>
        <end position="402"/>
    </location>
</feature>